<comment type="cofactor">
    <cofactor evidence="18 19">
        <name>K(+)</name>
        <dbReference type="ChEBI" id="CHEBI:29103"/>
    </cofactor>
    <text evidence="18 19">Binds 1 potassium ion per subunit.</text>
</comment>
<dbReference type="RefSeq" id="WP_390351974.1">
    <property type="nucleotide sequence ID" value="NZ_JBHUIZ010000001.1"/>
</dbReference>
<keyword evidence="11 18" id="KW-0413">Isomerase</keyword>
<evidence type="ECO:0000256" key="5">
    <source>
        <dbReference type="ARBA" id="ARBA00022723"/>
    </source>
</evidence>
<keyword evidence="8 17" id="KW-0521">NADP</keyword>
<comment type="caution">
    <text evidence="22">The sequence shown here is derived from an EMBL/GenBank/DDBJ whole genome shotgun (WGS) entry which is preliminary data.</text>
</comment>
<evidence type="ECO:0000256" key="13">
    <source>
        <dbReference type="ARBA" id="ARBA00023268"/>
    </source>
</evidence>
<feature type="binding site" evidence="17">
    <location>
        <position position="324"/>
    </location>
    <ligand>
        <name>(6S)-NADPHX</name>
        <dbReference type="ChEBI" id="CHEBI:64076"/>
    </ligand>
</feature>
<feature type="domain" description="YjeF N-terminal" evidence="21">
    <location>
        <begin position="9"/>
        <end position="215"/>
    </location>
</feature>
<feature type="binding site" evidence="17">
    <location>
        <position position="442"/>
    </location>
    <ligand>
        <name>(6S)-NADPHX</name>
        <dbReference type="ChEBI" id="CHEBI:64076"/>
    </ligand>
</feature>
<proteinExistence type="inferred from homology"/>
<comment type="function">
    <text evidence="18">Catalyzes the epimerization of the S- and R-forms of NAD(P)HX, a damaged form of NAD(P)H that is a result of enzymatic or heat-dependent hydration. This is a prerequisite for the S-specific NAD(P)H-hydrate dehydratase to allow the repair of both epimers of NAD(P)HX.</text>
</comment>
<comment type="catalytic activity">
    <reaction evidence="1 18 19">
        <text>(6R)-NADHX = (6S)-NADHX</text>
        <dbReference type="Rhea" id="RHEA:32215"/>
        <dbReference type="ChEBI" id="CHEBI:64074"/>
        <dbReference type="ChEBI" id="CHEBI:64075"/>
        <dbReference type="EC" id="5.1.99.6"/>
    </reaction>
</comment>
<sequence length="503" mass="54249">MFIVTAKEMYDIDHCTMEKIGFGKLLMENAGRAVAEKVRQKVNAADKILIVVGPGNNGGDGYVIARTLQNEQYRVSVLQVVPDQKLSEQVQFFKQLYLACNGTCLLLDDSAEWKQVISEADVVIDSLLGIGVDGLVREPLASVIAFINEKGGKIVSVDIPSGLPADEGAEAFTSIQADETIVIAAPKTSVFLPHTANYYGNWEVVSIGHPQTLISENAACFVADDVFFRTTMPKRDVNSHKGDHGKGLVIGGCDNMPGSFAMTVRAALRTGAGLMTAVSTEKVIDRIACLSPEAMYQIGASEKGHLIADDLPLDDKDGVAFGIGVGRETKTAALLESVLQETTCPLIIDGDGLYLLQNQLARLKQRNEPTILTPHMGEMARLLEMDISDLTRSPFRYAREFAEEHHVYVVLKGKYTIITSPDGNQAVSTTGNPGLAKGGSGDVLTGIILAMMMQSQSIFQSLCNACFVHGMSADLQVQSGHSYHDLLATDVIEGIASVYRTFS</sequence>
<dbReference type="Gene3D" id="3.40.1190.20">
    <property type="match status" value="1"/>
</dbReference>
<dbReference type="NCBIfam" id="TIGR00196">
    <property type="entry name" value="yjeF_cterm"/>
    <property type="match status" value="1"/>
</dbReference>
<dbReference type="SUPFAM" id="SSF64153">
    <property type="entry name" value="YjeF N-terminal domain-like"/>
    <property type="match status" value="1"/>
</dbReference>
<feature type="binding site" evidence="18">
    <location>
        <begin position="129"/>
        <end position="135"/>
    </location>
    <ligand>
        <name>(6S)-NADPHX</name>
        <dbReference type="ChEBI" id="CHEBI:64076"/>
    </ligand>
</feature>
<feature type="binding site" evidence="17">
    <location>
        <position position="375"/>
    </location>
    <ligand>
        <name>(6S)-NADPHX</name>
        <dbReference type="ChEBI" id="CHEBI:64076"/>
    </ligand>
</feature>
<feature type="binding site" evidence="17">
    <location>
        <position position="441"/>
    </location>
    <ligand>
        <name>AMP</name>
        <dbReference type="ChEBI" id="CHEBI:456215"/>
    </ligand>
</feature>
<keyword evidence="23" id="KW-1185">Reference proteome</keyword>
<keyword evidence="7 17" id="KW-0067">ATP-binding</keyword>
<evidence type="ECO:0000256" key="14">
    <source>
        <dbReference type="ARBA" id="ARBA00025153"/>
    </source>
</evidence>
<dbReference type="Proteomes" id="UP001281447">
    <property type="component" value="Unassembled WGS sequence"/>
</dbReference>
<keyword evidence="6 17" id="KW-0547">Nucleotide-binding</keyword>
<keyword evidence="5 18" id="KW-0479">Metal-binding</keyword>
<evidence type="ECO:0000256" key="15">
    <source>
        <dbReference type="ARBA" id="ARBA00048238"/>
    </source>
</evidence>
<comment type="similarity">
    <text evidence="3 19">In the N-terminal section; belongs to the NnrE/AIBP family.</text>
</comment>
<dbReference type="PANTHER" id="PTHR12592:SF0">
    <property type="entry name" value="ATP-DEPENDENT (S)-NAD(P)H-HYDRATE DEHYDRATASE"/>
    <property type="match status" value="1"/>
</dbReference>
<feature type="binding site" evidence="18">
    <location>
        <position position="57"/>
    </location>
    <ligand>
        <name>K(+)</name>
        <dbReference type="ChEBI" id="CHEBI:29103"/>
    </ligand>
</feature>
<evidence type="ECO:0000256" key="11">
    <source>
        <dbReference type="ARBA" id="ARBA00023235"/>
    </source>
</evidence>
<evidence type="ECO:0000256" key="16">
    <source>
        <dbReference type="ARBA" id="ARBA00049209"/>
    </source>
</evidence>
<feature type="binding site" evidence="18">
    <location>
        <position position="158"/>
    </location>
    <ligand>
        <name>(6S)-NADPHX</name>
        <dbReference type="ChEBI" id="CHEBI:64076"/>
    </ligand>
</feature>
<dbReference type="SUPFAM" id="SSF53613">
    <property type="entry name" value="Ribokinase-like"/>
    <property type="match status" value="1"/>
</dbReference>
<evidence type="ECO:0000256" key="2">
    <source>
        <dbReference type="ARBA" id="ARBA00000909"/>
    </source>
</evidence>
<organism evidence="22 23">
    <name type="scientific">Tigheibacillus halophilus</name>
    <dbReference type="NCBI Taxonomy" id="361280"/>
    <lineage>
        <taxon>Bacteria</taxon>
        <taxon>Bacillati</taxon>
        <taxon>Bacillota</taxon>
        <taxon>Bacilli</taxon>
        <taxon>Bacillales</taxon>
        <taxon>Bacillaceae</taxon>
        <taxon>Tigheibacillus</taxon>
    </lineage>
</organism>
<dbReference type="EC" id="5.1.99.6" evidence="19"/>
<dbReference type="Pfam" id="PF01256">
    <property type="entry name" value="Carb_kinase"/>
    <property type="match status" value="1"/>
</dbReference>
<comment type="catalytic activity">
    <reaction evidence="16 17 19">
        <text>(6S)-NADPHX + ADP = AMP + phosphate + NADPH + H(+)</text>
        <dbReference type="Rhea" id="RHEA:32235"/>
        <dbReference type="ChEBI" id="CHEBI:15378"/>
        <dbReference type="ChEBI" id="CHEBI:43474"/>
        <dbReference type="ChEBI" id="CHEBI:57783"/>
        <dbReference type="ChEBI" id="CHEBI:64076"/>
        <dbReference type="ChEBI" id="CHEBI:456215"/>
        <dbReference type="ChEBI" id="CHEBI:456216"/>
        <dbReference type="EC" id="4.2.1.136"/>
    </reaction>
</comment>
<dbReference type="PROSITE" id="PS01050">
    <property type="entry name" value="YJEF_C_2"/>
    <property type="match status" value="1"/>
</dbReference>
<comment type="subunit">
    <text evidence="17">Homotetramer.</text>
</comment>
<feature type="binding site" evidence="18">
    <location>
        <begin position="56"/>
        <end position="60"/>
    </location>
    <ligand>
        <name>(6S)-NADPHX</name>
        <dbReference type="ChEBI" id="CHEBI:64076"/>
    </ligand>
</feature>
<comment type="catalytic activity">
    <reaction evidence="15 17 19">
        <text>(6S)-NADHX + ADP = AMP + phosphate + NADH + H(+)</text>
        <dbReference type="Rhea" id="RHEA:32223"/>
        <dbReference type="ChEBI" id="CHEBI:15378"/>
        <dbReference type="ChEBI" id="CHEBI:43474"/>
        <dbReference type="ChEBI" id="CHEBI:57945"/>
        <dbReference type="ChEBI" id="CHEBI:64074"/>
        <dbReference type="ChEBI" id="CHEBI:456215"/>
        <dbReference type="ChEBI" id="CHEBI:456216"/>
        <dbReference type="EC" id="4.2.1.136"/>
    </reaction>
</comment>
<dbReference type="InterPro" id="IPR004443">
    <property type="entry name" value="YjeF_N_dom"/>
</dbReference>
<comment type="function">
    <text evidence="14 19">Bifunctional enzyme that catalyzes the epimerization of the S- and R-forms of NAD(P)HX and the dehydration of the S-form of NAD(P)HX at the expense of ADP, which is converted to AMP. This allows the repair of both epimers of NAD(P)HX, a damaged form of NAD(P)H that is a result of enzymatic or heat-dependent hydration.</text>
</comment>
<evidence type="ECO:0000259" key="21">
    <source>
        <dbReference type="PROSITE" id="PS51385"/>
    </source>
</evidence>
<comment type="similarity">
    <text evidence="17">Belongs to the NnrD/CARKD family.</text>
</comment>
<evidence type="ECO:0000256" key="8">
    <source>
        <dbReference type="ARBA" id="ARBA00022857"/>
    </source>
</evidence>
<dbReference type="PROSITE" id="PS51385">
    <property type="entry name" value="YJEF_N"/>
    <property type="match status" value="1"/>
</dbReference>
<evidence type="ECO:0000256" key="3">
    <source>
        <dbReference type="ARBA" id="ARBA00006001"/>
    </source>
</evidence>
<dbReference type="PANTHER" id="PTHR12592">
    <property type="entry name" value="ATP-DEPENDENT (S)-NAD(P)H-HYDRATE DEHYDRATASE FAMILY MEMBER"/>
    <property type="match status" value="1"/>
</dbReference>
<dbReference type="InterPro" id="IPR000631">
    <property type="entry name" value="CARKD"/>
</dbReference>
<dbReference type="HAMAP" id="MF_01966">
    <property type="entry name" value="NADHX_epimerase"/>
    <property type="match status" value="1"/>
</dbReference>
<evidence type="ECO:0000256" key="4">
    <source>
        <dbReference type="ARBA" id="ARBA00009524"/>
    </source>
</evidence>
<gene>
    <name evidence="17" type="primary">nnrD</name>
    <name evidence="18" type="synonym">nnrE</name>
    <name evidence="22" type="ORF">RWE15_14675</name>
</gene>
<protein>
    <recommendedName>
        <fullName evidence="19">Bifunctional NAD(P)H-hydrate repair enzyme</fullName>
    </recommendedName>
    <alternativeName>
        <fullName evidence="19">Nicotinamide nucleotide repair protein</fullName>
    </alternativeName>
    <domain>
        <recommendedName>
            <fullName evidence="19">ADP-dependent (S)-NAD(P)H-hydrate dehydratase</fullName>
            <ecNumber evidence="19">4.2.1.136</ecNumber>
        </recommendedName>
        <alternativeName>
            <fullName evidence="19">ADP-dependent NAD(P)HX dehydratase</fullName>
        </alternativeName>
    </domain>
    <domain>
        <recommendedName>
            <fullName evidence="19">NAD(P)H-hydrate epimerase</fullName>
            <ecNumber evidence="19">5.1.99.6</ecNumber>
        </recommendedName>
    </domain>
</protein>
<evidence type="ECO:0000313" key="23">
    <source>
        <dbReference type="Proteomes" id="UP001281447"/>
    </source>
</evidence>
<keyword evidence="12 17" id="KW-0456">Lyase</keyword>
<evidence type="ECO:0000256" key="9">
    <source>
        <dbReference type="ARBA" id="ARBA00022958"/>
    </source>
</evidence>
<reference evidence="22 23" key="1">
    <citation type="submission" date="2023-10" db="EMBL/GenBank/DDBJ databases">
        <title>Virgibacillus halophilus 5B73C genome.</title>
        <authorList>
            <person name="Miliotis G."/>
            <person name="Sengupta P."/>
            <person name="Hameed A."/>
            <person name="Chuvochina M."/>
            <person name="Mcdonagh F."/>
            <person name="Simpson A.C."/>
            <person name="Singh N.K."/>
            <person name="Rekha P.D."/>
            <person name="Raman K."/>
            <person name="Hugenholtz P."/>
            <person name="Venkateswaran K."/>
        </authorList>
    </citation>
    <scope>NUCLEOTIDE SEQUENCE [LARGE SCALE GENOMIC DNA]</scope>
    <source>
        <strain evidence="22 23">5B73C</strain>
    </source>
</reference>
<feature type="domain" description="YjeF C-terminal" evidence="20">
    <location>
        <begin position="224"/>
        <end position="502"/>
    </location>
</feature>
<dbReference type="EMBL" id="JAWDIP010000003">
    <property type="protein sequence ID" value="MDY0395460.1"/>
    <property type="molecule type" value="Genomic_DNA"/>
</dbReference>
<evidence type="ECO:0000256" key="17">
    <source>
        <dbReference type="HAMAP-Rule" id="MF_01965"/>
    </source>
</evidence>
<evidence type="ECO:0000256" key="6">
    <source>
        <dbReference type="ARBA" id="ARBA00022741"/>
    </source>
</evidence>
<evidence type="ECO:0000313" key="22">
    <source>
        <dbReference type="EMBL" id="MDY0395460.1"/>
    </source>
</evidence>
<dbReference type="PROSITE" id="PS51383">
    <property type="entry name" value="YJEF_C_3"/>
    <property type="match status" value="1"/>
</dbReference>
<dbReference type="InterPro" id="IPR030677">
    <property type="entry name" value="Nnr"/>
</dbReference>
<keyword evidence="10 17" id="KW-0520">NAD</keyword>
<feature type="binding site" evidence="18">
    <location>
        <position position="161"/>
    </location>
    <ligand>
        <name>K(+)</name>
        <dbReference type="ChEBI" id="CHEBI:29103"/>
    </ligand>
</feature>
<dbReference type="InterPro" id="IPR036652">
    <property type="entry name" value="YjeF_N_dom_sf"/>
</dbReference>
<feature type="binding site" evidence="18">
    <location>
        <position position="125"/>
    </location>
    <ligand>
        <name>K(+)</name>
        <dbReference type="ChEBI" id="CHEBI:29103"/>
    </ligand>
</feature>
<comment type="similarity">
    <text evidence="4 19">In the C-terminal section; belongs to the NnrD/CARKD family.</text>
</comment>
<dbReference type="HAMAP" id="MF_01965">
    <property type="entry name" value="NADHX_dehydratase"/>
    <property type="match status" value="1"/>
</dbReference>
<dbReference type="InterPro" id="IPR029056">
    <property type="entry name" value="Ribokinase-like"/>
</dbReference>
<dbReference type="Pfam" id="PF03853">
    <property type="entry name" value="YjeF_N"/>
    <property type="match status" value="1"/>
</dbReference>
<name>A0ABU5C8B7_9BACI</name>
<evidence type="ECO:0000256" key="12">
    <source>
        <dbReference type="ARBA" id="ARBA00023239"/>
    </source>
</evidence>
<comment type="function">
    <text evidence="17">Catalyzes the dehydration of the S-form of NAD(P)HX at the expense of ADP, which is converted to AMP. Together with NAD(P)HX epimerase, which catalyzes the epimerization of the S- and R-forms, the enzyme allows the repair of both epimers of NAD(P)HX, a damaged form of NAD(P)H that is a result of enzymatic or heat-dependent hydration.</text>
</comment>
<comment type="similarity">
    <text evidence="18">Belongs to the NnrE/AIBP family.</text>
</comment>
<dbReference type="EC" id="4.2.1.136" evidence="19"/>
<evidence type="ECO:0000256" key="18">
    <source>
        <dbReference type="HAMAP-Rule" id="MF_01966"/>
    </source>
</evidence>
<evidence type="ECO:0000256" key="7">
    <source>
        <dbReference type="ARBA" id="ARBA00022840"/>
    </source>
</evidence>
<comment type="caution">
    <text evidence="17">Lacks conserved residue(s) required for the propagation of feature annotation.</text>
</comment>
<dbReference type="InterPro" id="IPR017953">
    <property type="entry name" value="Carbohydrate_kinase_pred_CS"/>
</dbReference>
<comment type="catalytic activity">
    <reaction evidence="2 18 19">
        <text>(6R)-NADPHX = (6S)-NADPHX</text>
        <dbReference type="Rhea" id="RHEA:32227"/>
        <dbReference type="ChEBI" id="CHEBI:64076"/>
        <dbReference type="ChEBI" id="CHEBI:64077"/>
        <dbReference type="EC" id="5.1.99.6"/>
    </reaction>
</comment>
<keyword evidence="13" id="KW-0511">Multifunctional enzyme</keyword>
<dbReference type="NCBIfam" id="TIGR00197">
    <property type="entry name" value="yjeF_nterm"/>
    <property type="match status" value="1"/>
</dbReference>
<dbReference type="Gene3D" id="3.40.50.10260">
    <property type="entry name" value="YjeF N-terminal domain"/>
    <property type="match status" value="1"/>
</dbReference>
<evidence type="ECO:0000256" key="1">
    <source>
        <dbReference type="ARBA" id="ARBA00000013"/>
    </source>
</evidence>
<accession>A0ABU5C8B7</accession>
<keyword evidence="9 18" id="KW-0630">Potassium</keyword>
<dbReference type="PIRSF" id="PIRSF017184">
    <property type="entry name" value="Nnr"/>
    <property type="match status" value="1"/>
</dbReference>
<evidence type="ECO:0000256" key="19">
    <source>
        <dbReference type="PIRNR" id="PIRNR017184"/>
    </source>
</evidence>
<evidence type="ECO:0000256" key="10">
    <source>
        <dbReference type="ARBA" id="ARBA00023027"/>
    </source>
</evidence>
<feature type="binding site" evidence="17">
    <location>
        <begin position="412"/>
        <end position="416"/>
    </location>
    <ligand>
        <name>AMP</name>
        <dbReference type="ChEBI" id="CHEBI:456215"/>
    </ligand>
</feature>
<comment type="cofactor">
    <cofactor evidence="17">
        <name>Mg(2+)</name>
        <dbReference type="ChEBI" id="CHEBI:18420"/>
    </cofactor>
</comment>
<dbReference type="CDD" id="cd01171">
    <property type="entry name" value="YXKO-related"/>
    <property type="match status" value="1"/>
</dbReference>
<evidence type="ECO:0000259" key="20">
    <source>
        <dbReference type="PROSITE" id="PS51383"/>
    </source>
</evidence>